<protein>
    <submittedName>
        <fullName evidence="4">DUF3488 domain-containing protein</fullName>
    </submittedName>
    <submittedName>
        <fullName evidence="5">Transglutaminase</fullName>
    </submittedName>
</protein>
<reference evidence="4 7" key="1">
    <citation type="submission" date="2016-08" db="EMBL/GenBank/DDBJ databases">
        <title>Candidatus Dactylopiibacterium carminicum genome sequence.</title>
        <authorList>
            <person name="Ramirez-Puebla S.T."/>
            <person name="Ormeno-Orrillo E."/>
            <person name="Vera-Ponce De Leon A."/>
            <person name="Luis L."/>
            <person name="Sanchez-Flores A."/>
            <person name="Monica R."/>
            <person name="Martinez-Romero E."/>
        </authorList>
    </citation>
    <scope>NUCLEOTIDE SEQUENCE [LARGE SCALE GENOMIC DNA]</scope>
    <source>
        <strain evidence="4">END1</strain>
    </source>
</reference>
<keyword evidence="1" id="KW-0472">Membrane</keyword>
<dbReference type="InterPro" id="IPR038765">
    <property type="entry name" value="Papain-like_cys_pep_sf"/>
</dbReference>
<dbReference type="InterPro" id="IPR052901">
    <property type="entry name" value="Bact_TGase-like"/>
</dbReference>
<keyword evidence="7" id="KW-1185">Reference proteome</keyword>
<dbReference type="PANTHER" id="PTHR42736">
    <property type="entry name" value="PROTEIN-GLUTAMINE GAMMA-GLUTAMYLTRANSFERASE"/>
    <property type="match status" value="1"/>
</dbReference>
<evidence type="ECO:0000313" key="4">
    <source>
        <dbReference type="EMBL" id="KAF7598958.1"/>
    </source>
</evidence>
<feature type="signal peptide" evidence="2">
    <location>
        <begin position="1"/>
        <end position="29"/>
    </location>
</feature>
<evidence type="ECO:0000313" key="5">
    <source>
        <dbReference type="EMBL" id="PAS92856.1"/>
    </source>
</evidence>
<feature type="transmembrane region" description="Helical" evidence="1">
    <location>
        <begin position="78"/>
        <end position="108"/>
    </location>
</feature>
<evidence type="ECO:0000256" key="2">
    <source>
        <dbReference type="SAM" id="SignalP"/>
    </source>
</evidence>
<feature type="transmembrane region" description="Helical" evidence="1">
    <location>
        <begin position="193"/>
        <end position="213"/>
    </location>
</feature>
<name>A0A272ES38_9RHOO</name>
<dbReference type="InterPro" id="IPR021878">
    <property type="entry name" value="TgpA_N"/>
</dbReference>
<comment type="caution">
    <text evidence="5">The sequence shown here is derived from an EMBL/GenBank/DDBJ whole genome shotgun (WGS) entry which is preliminary data.</text>
</comment>
<dbReference type="InterPro" id="IPR002931">
    <property type="entry name" value="Transglutaminase-like"/>
</dbReference>
<dbReference type="EMBL" id="NMRN01000028">
    <property type="protein sequence ID" value="PAS92856.1"/>
    <property type="molecule type" value="Genomic_DNA"/>
</dbReference>
<dbReference type="Proteomes" id="UP000623509">
    <property type="component" value="Unassembled WGS sequence"/>
</dbReference>
<keyword evidence="2" id="KW-0732">Signal</keyword>
<feature type="transmembrane region" description="Helical" evidence="1">
    <location>
        <begin position="225"/>
        <end position="244"/>
    </location>
</feature>
<keyword evidence="1" id="KW-0812">Transmembrane</keyword>
<dbReference type="Gene3D" id="3.10.620.30">
    <property type="match status" value="1"/>
</dbReference>
<dbReference type="Pfam" id="PF11992">
    <property type="entry name" value="TgpA_N"/>
    <property type="match status" value="1"/>
</dbReference>
<evidence type="ECO:0000313" key="6">
    <source>
        <dbReference type="Proteomes" id="UP000216107"/>
    </source>
</evidence>
<dbReference type="EMBL" id="MDUX01000032">
    <property type="protein sequence ID" value="KAF7598958.1"/>
    <property type="molecule type" value="Genomic_DNA"/>
</dbReference>
<accession>A0A272ES38</accession>
<sequence length="581" mass="63794">MPCLTRWTSSAASASLPAGCWKPASMACAAVCIFPADGSAPVKTLRITAPAWKAWPFTRRRPTMRRAESPAVQRSLGLYLLATATLALAPFLPALPVGVAVLATLMLAWRGWLTWQDRAIPHRAVLIPIALIGAAITVFEYHQLFGRQPGLAMLALLLPLKLLETRKQRDARAALLLCCFLMTGQFLNEQTLFVAASVLACALAILATSAHIERPTLPVARQLRLGLRLLGTAIPLTLLLFVLFPRVDGPLWGMPGDAFTGVTGLSNEMQPGSISELVQSGEIAFRVDFAGDPPPARERYWRGPVLTRFDGRRWQRSDNMLRNEPPYAVQGPAYRYTMTLEPHYQGWLLAMDYPLADGQRGALYGHDFTLMARRPVSARQRLELVSYPATPVGLHEWPGALKAALSLPDNNPRTRAAGEALAAAHADPAARVDAGIALMRDARLQYTLYPPLAQAHPADEFLFDSKRGFCEHFASTFVVLMRAADVPARVVTGYQGGEFNPVDGSLVVRQSDAHAWAEVWIAGRGWLRVDPTATSAPERIDGGLSRALSSSEPRPLFMREALAMLRALRHRWEALNNSWNQ</sequence>
<dbReference type="OrthoDB" id="9804872at2"/>
<proteinExistence type="predicted"/>
<evidence type="ECO:0000259" key="3">
    <source>
        <dbReference type="SMART" id="SM00460"/>
    </source>
</evidence>
<feature type="transmembrane region" description="Helical" evidence="1">
    <location>
        <begin position="120"/>
        <end position="139"/>
    </location>
</feature>
<evidence type="ECO:0000313" key="7">
    <source>
        <dbReference type="Proteomes" id="UP000623509"/>
    </source>
</evidence>
<organism evidence="5 6">
    <name type="scientific">Candidatus Dactylopiibacterium carminicum</name>
    <dbReference type="NCBI Taxonomy" id="857335"/>
    <lineage>
        <taxon>Bacteria</taxon>
        <taxon>Pseudomonadati</taxon>
        <taxon>Pseudomonadota</taxon>
        <taxon>Betaproteobacteria</taxon>
        <taxon>Rhodocyclales</taxon>
        <taxon>Rhodocyclaceae</taxon>
        <taxon>Candidatus Dactylopiibacterium</taxon>
    </lineage>
</organism>
<reference evidence="5 6" key="2">
    <citation type="submission" date="2017-07" db="EMBL/GenBank/DDBJ databases">
        <title>Candidatus Dactylopiibacterium carminicum, a nitrogen-fixing symbiont of the cochineal insect Dactylopius coccus and Dactylopius opuntiae (Hemiptera: Coccoidea: Dactylopiidae).</title>
        <authorList>
            <person name="Vera A."/>
        </authorList>
    </citation>
    <scope>NUCLEOTIDE SEQUENCE [LARGE SCALE GENOMIC DNA]</scope>
    <source>
        <strain evidence="5 6">NFDCM</strain>
    </source>
</reference>
<gene>
    <name evidence="4" type="ORF">BGI27_10470</name>
    <name evidence="5" type="ORF">CGU29_09925</name>
</gene>
<dbReference type="SUPFAM" id="SSF54001">
    <property type="entry name" value="Cysteine proteinases"/>
    <property type="match status" value="1"/>
</dbReference>
<dbReference type="SMART" id="SM00460">
    <property type="entry name" value="TGc"/>
    <property type="match status" value="1"/>
</dbReference>
<dbReference type="AlphaFoldDB" id="A0A272ES38"/>
<keyword evidence="1" id="KW-1133">Transmembrane helix</keyword>
<feature type="chain" id="PRO_5013171002" evidence="2">
    <location>
        <begin position="30"/>
        <end position="581"/>
    </location>
</feature>
<dbReference type="Proteomes" id="UP000216107">
    <property type="component" value="Unassembled WGS sequence"/>
</dbReference>
<dbReference type="PANTHER" id="PTHR42736:SF1">
    <property type="entry name" value="PROTEIN-GLUTAMINE GAMMA-GLUTAMYLTRANSFERASE"/>
    <property type="match status" value="1"/>
</dbReference>
<evidence type="ECO:0000256" key="1">
    <source>
        <dbReference type="SAM" id="Phobius"/>
    </source>
</evidence>
<dbReference type="Pfam" id="PF01841">
    <property type="entry name" value="Transglut_core"/>
    <property type="match status" value="1"/>
</dbReference>
<feature type="domain" description="Transglutaminase-like" evidence="3">
    <location>
        <begin position="462"/>
        <end position="533"/>
    </location>
</feature>